<dbReference type="AlphaFoldDB" id="A0A0C2DHF7"/>
<dbReference type="SUPFAM" id="SSF48371">
    <property type="entry name" value="ARM repeat"/>
    <property type="match status" value="1"/>
</dbReference>
<dbReference type="InterPro" id="IPR011989">
    <property type="entry name" value="ARM-like"/>
</dbReference>
<reference evidence="1 2" key="1">
    <citation type="submission" date="2014-12" db="EMBL/GenBank/DDBJ databases">
        <title>Genome assembly of Enhygromyxa salina DSM 15201.</title>
        <authorList>
            <person name="Sharma G."/>
            <person name="Subramanian S."/>
        </authorList>
    </citation>
    <scope>NUCLEOTIDE SEQUENCE [LARGE SCALE GENOMIC DNA]</scope>
    <source>
        <strain evidence="1 2">DSM 15201</strain>
    </source>
</reference>
<dbReference type="Gene3D" id="1.25.10.10">
    <property type="entry name" value="Leucine-rich Repeat Variant"/>
    <property type="match status" value="1"/>
</dbReference>
<comment type="caution">
    <text evidence="1">The sequence shown here is derived from an EMBL/GenBank/DDBJ whole genome shotgun (WGS) entry which is preliminary data.</text>
</comment>
<evidence type="ECO:0000313" key="2">
    <source>
        <dbReference type="Proteomes" id="UP000031599"/>
    </source>
</evidence>
<protein>
    <submittedName>
        <fullName evidence="1">3-oxoacyl-(Acyl-carrier-protein) synthase</fullName>
    </submittedName>
</protein>
<gene>
    <name evidence="1" type="ORF">DB30_04597</name>
</gene>
<dbReference type="GO" id="GO:0016746">
    <property type="term" value="F:acyltransferase activity"/>
    <property type="evidence" value="ECO:0007669"/>
    <property type="project" value="InterPro"/>
</dbReference>
<sequence length="747" mass="79588">MIATIGACAALATRASELQAELATGAVAFEQQPSPRGLVTVAALDSLDRDLDRQQRRRALLDHALADFLARAPKLDQPVLVVVVSGMDQTADTTAQDLAQLAVGKLQLGQMEAVSHGRGGWFAALSRAEALLRDIRVEAVLVVATDSHCDRASVAALARASAILGEDNRDGLIPGEGACVALCCRGDSPLAQLGGATRCEVVGVSREPAPFTGPRPNLSQGLSALFEQLGARSPGATELVVDCQTGESRFTKEFHAAYLRNGPVMPEPLVTQSTAAPFGDAGVATPGLALLVAQQFTGPHERALMYASDDAGHLGAAIIVSPARSVLRQRLSELWSDPGQRDRAGYGGREDSLDRHLEELGYLQLARLDDLGSGQTPWLELSPIEARIAAHLDALALGGANTIERATLACSEATFDQLQGALVVAASWFTAAPLLDAVCRRAAEMDAVDLDELAGAIELGTNPRPLVSALLAHESSDVRRCGVELAAAVTDVPEPELAALLHDKSDCVRAEAAIALARRGAKQRTEDLVAAATRAPETVGYVAALVWLGHAGAMDRLRWLLHQGPQLAEQAARWLSMAGDPGDMRAIHDRLTQLEATPATLEALGNAGLAESLPVLLDGLDHDDAAVVEAAARALDRITGAGLREDLLDEDGLLEVRRCVDATTWRAWLEGRQWPPGRLRDGHPFSVAACWNELTAGSSERMRRRWAADELALRGGAATQFVVRWSVERQRRTLERWGSELRRLGVI</sequence>
<proteinExistence type="predicted"/>
<dbReference type="EMBL" id="JMCC02000004">
    <property type="protein sequence ID" value="KIG19132.1"/>
    <property type="molecule type" value="Genomic_DNA"/>
</dbReference>
<dbReference type="InterPro" id="IPR016024">
    <property type="entry name" value="ARM-type_fold"/>
</dbReference>
<evidence type="ECO:0000313" key="1">
    <source>
        <dbReference type="EMBL" id="KIG19132.1"/>
    </source>
</evidence>
<organism evidence="1 2">
    <name type="scientific">Enhygromyxa salina</name>
    <dbReference type="NCBI Taxonomy" id="215803"/>
    <lineage>
        <taxon>Bacteria</taxon>
        <taxon>Pseudomonadati</taxon>
        <taxon>Myxococcota</taxon>
        <taxon>Polyangia</taxon>
        <taxon>Nannocystales</taxon>
        <taxon>Nannocystaceae</taxon>
        <taxon>Enhygromyxa</taxon>
    </lineage>
</organism>
<dbReference type="Gene3D" id="3.40.47.10">
    <property type="match status" value="1"/>
</dbReference>
<name>A0A0C2DHF7_9BACT</name>
<dbReference type="InterPro" id="IPR016039">
    <property type="entry name" value="Thiolase-like"/>
</dbReference>
<dbReference type="Proteomes" id="UP000031599">
    <property type="component" value="Unassembled WGS sequence"/>
</dbReference>
<accession>A0A0C2DHF7</accession>